<dbReference type="OrthoDB" id="1069523at2759"/>
<dbReference type="InParanoid" id="D2VKM5"/>
<dbReference type="EMBL" id="GG738878">
    <property type="protein sequence ID" value="EFC42714.1"/>
    <property type="molecule type" value="Genomic_DNA"/>
</dbReference>
<feature type="binding site" evidence="5">
    <location>
        <position position="228"/>
    </location>
    <ligand>
        <name>Fe cation</name>
        <dbReference type="ChEBI" id="CHEBI:24875"/>
        <note>catalytic</note>
    </ligand>
</feature>
<dbReference type="GO" id="GO:0046872">
    <property type="term" value="F:metal ion binding"/>
    <property type="evidence" value="ECO:0007669"/>
    <property type="project" value="UniProtKB-KW"/>
</dbReference>
<dbReference type="STRING" id="5762.D2VKM5"/>
<feature type="binding site" evidence="5">
    <location>
        <position position="474"/>
    </location>
    <ligand>
        <name>Fe cation</name>
        <dbReference type="ChEBI" id="CHEBI:24875"/>
        <note>catalytic</note>
    </ligand>
</feature>
<comment type="similarity">
    <text evidence="1">Belongs to the carotenoid oxygenase family.</text>
</comment>
<dbReference type="VEuPathDB" id="AmoebaDB:NAEGRDRAFT_82668"/>
<evidence type="ECO:0000313" key="7">
    <source>
        <dbReference type="Proteomes" id="UP000006671"/>
    </source>
</evidence>
<dbReference type="RefSeq" id="XP_002675458.1">
    <property type="nucleotide sequence ID" value="XM_002675412.1"/>
</dbReference>
<sequence>MNGNFAPIHDELTITKLPIISGEIPKDLNGIYARIGPNPQFNPLYNLHWFEGDGHIHALEFKDGNCSYRNRFVQTEKYLQEKENGRPLAHSMIMDGGINPLLKYTYHYLYERMYRGLNGPLKKGGGAANTNIIYHGGKFLALEEGHKPMEVTFPDLKTVGEFDFKGKLKHNFTAHPKIDPRNGEMIFFGYELNPRGTSFRYGVTDKNLDIIHSHEFTKEETPYVCMIHDMVITENYSIVGFYPLILDVKKVLTGENPIVFDDTKPTKIAVFPRLYDGKSSKIQFFEAETGVAFHYINAYEEREGDDLLIKILVHVQKSFSMTDFSKGQPFPYEYTLNLTSGKLISEGFLKTLDGNQLPSGEFPVVRGEITGQKNRFFYYSLVVEKSELFVANSIAKVDLEKGNAFQTITIPNNGMIGEVSIIPRSEEEDDVYIVCYAYHEHSNSSTVFVFDGKTMNNTPLVNIELPRRVPFGFHGNFFETQKLLK</sequence>
<protein>
    <submittedName>
        <fullName evidence="6">Retinal pigment epithelial membrane protein</fullName>
    </submittedName>
</protein>
<feature type="binding site" evidence="5">
    <location>
        <position position="294"/>
    </location>
    <ligand>
        <name>Fe cation</name>
        <dbReference type="ChEBI" id="CHEBI:24875"/>
        <note>catalytic</note>
    </ligand>
</feature>
<evidence type="ECO:0000256" key="5">
    <source>
        <dbReference type="PIRSR" id="PIRSR604294-1"/>
    </source>
</evidence>
<keyword evidence="2 5" id="KW-0479">Metal-binding</keyword>
<dbReference type="Proteomes" id="UP000006671">
    <property type="component" value="Unassembled WGS sequence"/>
</dbReference>
<proteinExistence type="inferred from homology"/>
<keyword evidence="4 5" id="KW-0408">Iron</keyword>
<gene>
    <name evidence="6" type="ORF">NAEGRDRAFT_82668</name>
</gene>
<evidence type="ECO:0000313" key="6">
    <source>
        <dbReference type="EMBL" id="EFC42714.1"/>
    </source>
</evidence>
<name>D2VKM5_NAEGR</name>
<dbReference type="KEGG" id="ngr:NAEGRDRAFT_82668"/>
<accession>D2VKM5</accession>
<dbReference type="OMA" id="TVGWYNG"/>
<dbReference type="GeneID" id="8852265"/>
<dbReference type="GO" id="GO:0016121">
    <property type="term" value="P:carotene catabolic process"/>
    <property type="evidence" value="ECO:0007669"/>
    <property type="project" value="TreeGrafter"/>
</dbReference>
<evidence type="ECO:0000256" key="2">
    <source>
        <dbReference type="ARBA" id="ARBA00022723"/>
    </source>
</evidence>
<dbReference type="InterPro" id="IPR004294">
    <property type="entry name" value="Carotenoid_Oase"/>
</dbReference>
<evidence type="ECO:0000256" key="1">
    <source>
        <dbReference type="ARBA" id="ARBA00006787"/>
    </source>
</evidence>
<dbReference type="GO" id="GO:0009570">
    <property type="term" value="C:chloroplast stroma"/>
    <property type="evidence" value="ECO:0007669"/>
    <property type="project" value="TreeGrafter"/>
</dbReference>
<dbReference type="Pfam" id="PF03055">
    <property type="entry name" value="RPE65"/>
    <property type="match status" value="1"/>
</dbReference>
<feature type="binding site" evidence="5">
    <location>
        <position position="175"/>
    </location>
    <ligand>
        <name>Fe cation</name>
        <dbReference type="ChEBI" id="CHEBI:24875"/>
        <note>catalytic</note>
    </ligand>
</feature>
<evidence type="ECO:0000256" key="4">
    <source>
        <dbReference type="ARBA" id="ARBA00023004"/>
    </source>
</evidence>
<keyword evidence="3" id="KW-0560">Oxidoreductase</keyword>
<dbReference type="PANTHER" id="PTHR10543">
    <property type="entry name" value="BETA-CAROTENE DIOXYGENASE"/>
    <property type="match status" value="1"/>
</dbReference>
<reference evidence="6 7" key="1">
    <citation type="journal article" date="2010" name="Cell">
        <title>The genome of Naegleria gruberi illuminates early eukaryotic versatility.</title>
        <authorList>
            <person name="Fritz-Laylin L.K."/>
            <person name="Prochnik S.E."/>
            <person name="Ginger M.L."/>
            <person name="Dacks J.B."/>
            <person name="Carpenter M.L."/>
            <person name="Field M.C."/>
            <person name="Kuo A."/>
            <person name="Paredez A."/>
            <person name="Chapman J."/>
            <person name="Pham J."/>
            <person name="Shu S."/>
            <person name="Neupane R."/>
            <person name="Cipriano M."/>
            <person name="Mancuso J."/>
            <person name="Tu H."/>
            <person name="Salamov A."/>
            <person name="Lindquist E."/>
            <person name="Shapiro H."/>
            <person name="Lucas S."/>
            <person name="Grigoriev I.V."/>
            <person name="Cande W.Z."/>
            <person name="Fulton C."/>
            <person name="Rokhsar D.S."/>
            <person name="Dawson S.C."/>
        </authorList>
    </citation>
    <scope>NUCLEOTIDE SEQUENCE [LARGE SCALE GENOMIC DNA]</scope>
    <source>
        <strain evidence="6 7">NEG-M</strain>
    </source>
</reference>
<dbReference type="GO" id="GO:0010436">
    <property type="term" value="F:carotenoid dioxygenase activity"/>
    <property type="evidence" value="ECO:0007669"/>
    <property type="project" value="TreeGrafter"/>
</dbReference>
<dbReference type="AlphaFoldDB" id="D2VKM5"/>
<organism evidence="7">
    <name type="scientific">Naegleria gruberi</name>
    <name type="common">Amoeba</name>
    <dbReference type="NCBI Taxonomy" id="5762"/>
    <lineage>
        <taxon>Eukaryota</taxon>
        <taxon>Discoba</taxon>
        <taxon>Heterolobosea</taxon>
        <taxon>Tetramitia</taxon>
        <taxon>Eutetramitia</taxon>
        <taxon>Vahlkampfiidae</taxon>
        <taxon>Naegleria</taxon>
    </lineage>
</organism>
<evidence type="ECO:0000256" key="3">
    <source>
        <dbReference type="ARBA" id="ARBA00023002"/>
    </source>
</evidence>
<dbReference type="eggNOG" id="KOG1285">
    <property type="taxonomic scope" value="Eukaryota"/>
</dbReference>
<keyword evidence="7" id="KW-1185">Reference proteome</keyword>
<comment type="cofactor">
    <cofactor evidence="5">
        <name>Fe(2+)</name>
        <dbReference type="ChEBI" id="CHEBI:29033"/>
    </cofactor>
    <text evidence="5">Binds 1 Fe(2+) ion per subunit.</text>
</comment>
<dbReference type="PANTHER" id="PTHR10543:SF89">
    <property type="entry name" value="CAROTENOID 9,10(9',10')-CLEAVAGE DIOXYGENASE 1"/>
    <property type="match status" value="1"/>
</dbReference>